<proteinExistence type="predicted"/>
<dbReference type="SFLD" id="SFLDS00003">
    <property type="entry name" value="Haloacid_Dehalogenase"/>
    <property type="match status" value="1"/>
</dbReference>
<dbReference type="Gene3D" id="3.30.1240.10">
    <property type="match status" value="1"/>
</dbReference>
<dbReference type="PROSITE" id="PS01229">
    <property type="entry name" value="COF_2"/>
    <property type="match status" value="1"/>
</dbReference>
<dbReference type="InterPro" id="IPR036412">
    <property type="entry name" value="HAD-like_sf"/>
</dbReference>
<sequence length="285" mass="31935">MDMIAIDLDGTLLNSANEISKNNIRAIQRAQSEGVEVIIATGRASFDVQNLFSNLELNTWVISANGATIHRPDGALFSSIPMGKEDVTEILGWFEKEGFYYEAIDDEAILTPQNGRELMNIELDRIRSANLKTDVTRLERAAEKQFSQTGFSHVDSYKEIVDRERNVYNILAFSFEEEKLQKGWERFKNHPDLTLVSSADHNFELEHRLASKGNAVMHLARQLNRSIERTAVIGDSLNDLSMMNVAGYSAAMGNGKAEVKEACHFLTKTNDEDGVAHAINHFLSL</sequence>
<dbReference type="GO" id="GO:0005829">
    <property type="term" value="C:cytosol"/>
    <property type="evidence" value="ECO:0007669"/>
    <property type="project" value="TreeGrafter"/>
</dbReference>
<dbReference type="EMBL" id="WMEZ01000006">
    <property type="protein sequence ID" value="MYL50730.1"/>
    <property type="molecule type" value="Genomic_DNA"/>
</dbReference>
<dbReference type="RefSeq" id="WP_160916528.1">
    <property type="nucleotide sequence ID" value="NZ_WMEZ01000006.1"/>
</dbReference>
<keyword evidence="1" id="KW-0378">Hydrolase</keyword>
<organism evidence="1 2">
    <name type="scientific">Halobacillus litoralis</name>
    <dbReference type="NCBI Taxonomy" id="45668"/>
    <lineage>
        <taxon>Bacteria</taxon>
        <taxon>Bacillati</taxon>
        <taxon>Bacillota</taxon>
        <taxon>Bacilli</taxon>
        <taxon>Bacillales</taxon>
        <taxon>Bacillaceae</taxon>
        <taxon>Halobacillus</taxon>
    </lineage>
</organism>
<gene>
    <name evidence="1" type="ORF">GLV98_14635</name>
</gene>
<reference evidence="1 2" key="1">
    <citation type="submission" date="2019-11" db="EMBL/GenBank/DDBJ databases">
        <title>Genome sequences of 17 halophilic strains isolated from different environments.</title>
        <authorList>
            <person name="Furrow R.E."/>
        </authorList>
    </citation>
    <scope>NUCLEOTIDE SEQUENCE [LARGE SCALE GENOMIC DNA]</scope>
    <source>
        <strain evidence="1 2">22505_10_Sand</strain>
    </source>
</reference>
<dbReference type="SFLD" id="SFLDG01140">
    <property type="entry name" value="C2.B:_Phosphomannomutase_and_P"/>
    <property type="match status" value="1"/>
</dbReference>
<dbReference type="PANTHER" id="PTHR10000:SF55">
    <property type="entry name" value="5-AMINO-6-(5-PHOSPHO-D-RIBITYLAMINO)URACIL PHOSPHATASE YCSE"/>
    <property type="match status" value="1"/>
</dbReference>
<evidence type="ECO:0000313" key="1">
    <source>
        <dbReference type="EMBL" id="MYL50730.1"/>
    </source>
</evidence>
<dbReference type="Proteomes" id="UP000447393">
    <property type="component" value="Unassembled WGS sequence"/>
</dbReference>
<dbReference type="Pfam" id="PF08282">
    <property type="entry name" value="Hydrolase_3"/>
    <property type="match status" value="1"/>
</dbReference>
<protein>
    <submittedName>
        <fullName evidence="1">Cof-type HAD-IIB family hydrolase</fullName>
    </submittedName>
</protein>
<evidence type="ECO:0000313" key="2">
    <source>
        <dbReference type="Proteomes" id="UP000447393"/>
    </source>
</evidence>
<name>A0A845E639_9BACI</name>
<dbReference type="SUPFAM" id="SSF56784">
    <property type="entry name" value="HAD-like"/>
    <property type="match status" value="1"/>
</dbReference>
<dbReference type="Gene3D" id="3.40.50.1000">
    <property type="entry name" value="HAD superfamily/HAD-like"/>
    <property type="match status" value="1"/>
</dbReference>
<dbReference type="NCBIfam" id="TIGR01484">
    <property type="entry name" value="HAD-SF-IIB"/>
    <property type="match status" value="1"/>
</dbReference>
<comment type="caution">
    <text evidence="1">The sequence shown here is derived from an EMBL/GenBank/DDBJ whole genome shotgun (WGS) entry which is preliminary data.</text>
</comment>
<dbReference type="NCBIfam" id="TIGR00099">
    <property type="entry name" value="Cof-subfamily"/>
    <property type="match status" value="1"/>
</dbReference>
<dbReference type="SFLD" id="SFLDG01144">
    <property type="entry name" value="C2.B.4:_PGP_Like"/>
    <property type="match status" value="1"/>
</dbReference>
<accession>A0A845E639</accession>
<dbReference type="PANTHER" id="PTHR10000">
    <property type="entry name" value="PHOSPHOSERINE PHOSPHATASE"/>
    <property type="match status" value="1"/>
</dbReference>
<dbReference type="OrthoDB" id="9806027at2"/>
<dbReference type="InterPro" id="IPR006379">
    <property type="entry name" value="HAD-SF_hydro_IIB"/>
</dbReference>
<dbReference type="InterPro" id="IPR000150">
    <property type="entry name" value="Cof"/>
</dbReference>
<dbReference type="GO" id="GO:0016791">
    <property type="term" value="F:phosphatase activity"/>
    <property type="evidence" value="ECO:0007669"/>
    <property type="project" value="TreeGrafter"/>
</dbReference>
<dbReference type="GO" id="GO:0000287">
    <property type="term" value="F:magnesium ion binding"/>
    <property type="evidence" value="ECO:0007669"/>
    <property type="project" value="TreeGrafter"/>
</dbReference>
<dbReference type="InterPro" id="IPR023214">
    <property type="entry name" value="HAD_sf"/>
</dbReference>
<dbReference type="AlphaFoldDB" id="A0A845E639"/>
<dbReference type="CDD" id="cd07516">
    <property type="entry name" value="HAD_Pase"/>
    <property type="match status" value="1"/>
</dbReference>